<feature type="domain" description="Cadherin" evidence="5">
    <location>
        <begin position="3444"/>
        <end position="3525"/>
    </location>
</feature>
<dbReference type="NCBIfam" id="TIGR01965">
    <property type="entry name" value="VCBS_repeat"/>
    <property type="match status" value="2"/>
</dbReference>
<dbReference type="Proteomes" id="UP000245535">
    <property type="component" value="Unassembled WGS sequence"/>
</dbReference>
<feature type="domain" description="Cadherin" evidence="5">
    <location>
        <begin position="2428"/>
        <end position="2513"/>
    </location>
</feature>
<feature type="compositionally biased region" description="Acidic residues" evidence="3">
    <location>
        <begin position="3623"/>
        <end position="3753"/>
    </location>
</feature>
<feature type="signal peptide" evidence="4">
    <location>
        <begin position="1"/>
        <end position="27"/>
    </location>
</feature>
<proteinExistence type="predicted"/>
<dbReference type="InterPro" id="IPR028994">
    <property type="entry name" value="Integrin_alpha_N"/>
</dbReference>
<keyword evidence="2" id="KW-0472">Membrane</keyword>
<reference evidence="6 7" key="1">
    <citation type="submission" date="2018-03" db="EMBL/GenBank/DDBJ databases">
        <title>Genomic Encyclopedia of Archaeal and Bacterial Type Strains, Phase II (KMG-II): from individual species to whole genera.</title>
        <authorList>
            <person name="Goeker M."/>
        </authorList>
    </citation>
    <scope>NUCLEOTIDE SEQUENCE [LARGE SCALE GENOMIC DNA]</scope>
    <source>
        <strain evidence="6 7">DSM 28229</strain>
    </source>
</reference>
<feature type="domain" description="Cadherin" evidence="5">
    <location>
        <begin position="2935"/>
        <end position="3020"/>
    </location>
</feature>
<dbReference type="GO" id="GO:0005886">
    <property type="term" value="C:plasma membrane"/>
    <property type="evidence" value="ECO:0007669"/>
    <property type="project" value="UniProtKB-SubCell"/>
</dbReference>
<evidence type="ECO:0000259" key="5">
    <source>
        <dbReference type="PROSITE" id="PS50268"/>
    </source>
</evidence>
<dbReference type="InterPro" id="IPR028974">
    <property type="entry name" value="TSP_type-3_rpt"/>
</dbReference>
<keyword evidence="4" id="KW-0732">Signal</keyword>
<feature type="domain" description="Cadherin" evidence="5">
    <location>
        <begin position="2533"/>
        <end position="2615"/>
    </location>
</feature>
<dbReference type="InterPro" id="IPR015919">
    <property type="entry name" value="Cadherin-like_sf"/>
</dbReference>
<dbReference type="NCBIfam" id="NF012211">
    <property type="entry name" value="tand_rpt_95"/>
    <property type="match status" value="3"/>
</dbReference>
<feature type="domain" description="Cadherin" evidence="5">
    <location>
        <begin position="3036"/>
        <end position="3121"/>
    </location>
</feature>
<dbReference type="PROSITE" id="PS50268">
    <property type="entry name" value="CADHERIN_2"/>
    <property type="match status" value="19"/>
</dbReference>
<dbReference type="InterPro" id="IPR002126">
    <property type="entry name" value="Cadherin-like_dom"/>
</dbReference>
<keyword evidence="7" id="KW-1185">Reference proteome</keyword>
<name>A0A315ZBN4_SEDFL</name>
<feature type="domain" description="Cadherin" evidence="5">
    <location>
        <begin position="1910"/>
        <end position="2008"/>
    </location>
</feature>
<feature type="region of interest" description="Disordered" evidence="3">
    <location>
        <begin position="3623"/>
        <end position="3983"/>
    </location>
</feature>
<dbReference type="Pfam" id="PF17803">
    <property type="entry name" value="Cadherin_4"/>
    <property type="match status" value="10"/>
</dbReference>
<dbReference type="SUPFAM" id="SSF103647">
    <property type="entry name" value="TSP type-3 repeat"/>
    <property type="match status" value="1"/>
</dbReference>
<evidence type="ECO:0000256" key="1">
    <source>
        <dbReference type="ARBA" id="ARBA00022692"/>
    </source>
</evidence>
<dbReference type="GO" id="GO:0007156">
    <property type="term" value="P:homophilic cell adhesion via plasma membrane adhesion molecules"/>
    <property type="evidence" value="ECO:0007669"/>
    <property type="project" value="InterPro"/>
</dbReference>
<organism evidence="6 7">
    <name type="scientific">Sediminitomix flava</name>
    <dbReference type="NCBI Taxonomy" id="379075"/>
    <lineage>
        <taxon>Bacteria</taxon>
        <taxon>Pseudomonadati</taxon>
        <taxon>Bacteroidota</taxon>
        <taxon>Cytophagia</taxon>
        <taxon>Cytophagales</taxon>
        <taxon>Flammeovirgaceae</taxon>
        <taxon>Sediminitomix</taxon>
    </lineage>
</organism>
<dbReference type="Gene3D" id="4.10.1080.10">
    <property type="entry name" value="TSP type-3 repeat"/>
    <property type="match status" value="1"/>
</dbReference>
<gene>
    <name evidence="6" type="ORF">BC781_103449</name>
</gene>
<dbReference type="NCBIfam" id="TIGR04131">
    <property type="entry name" value="Bac_Flav_CTERM"/>
    <property type="match status" value="1"/>
</dbReference>
<feature type="domain" description="Cadherin" evidence="5">
    <location>
        <begin position="3242"/>
        <end position="3323"/>
    </location>
</feature>
<feature type="domain" description="Cadherin" evidence="5">
    <location>
        <begin position="2737"/>
        <end position="2818"/>
    </location>
</feature>
<dbReference type="Gene3D" id="2.60.40.60">
    <property type="entry name" value="Cadherins"/>
    <property type="match status" value="19"/>
</dbReference>
<dbReference type="RefSeq" id="WP_109618940.1">
    <property type="nucleotide sequence ID" value="NZ_QGDO01000003.1"/>
</dbReference>
<dbReference type="InterPro" id="IPR010221">
    <property type="entry name" value="VCBS_dom"/>
</dbReference>
<dbReference type="InterPro" id="IPR040853">
    <property type="entry name" value="RapA2_cadherin-like"/>
</dbReference>
<feature type="domain" description="Cadherin" evidence="5">
    <location>
        <begin position="3141"/>
        <end position="3222"/>
    </location>
</feature>
<evidence type="ECO:0000313" key="7">
    <source>
        <dbReference type="Proteomes" id="UP000245535"/>
    </source>
</evidence>
<feature type="domain" description="Cadherin" evidence="5">
    <location>
        <begin position="2833"/>
        <end position="2919"/>
    </location>
</feature>
<accession>A0A315ZBN4</accession>
<dbReference type="EMBL" id="QGDO01000003">
    <property type="protein sequence ID" value="PWJ42198.1"/>
    <property type="molecule type" value="Genomic_DNA"/>
</dbReference>
<evidence type="ECO:0000256" key="4">
    <source>
        <dbReference type="SAM" id="SignalP"/>
    </source>
</evidence>
<feature type="compositionally biased region" description="Acidic residues" evidence="3">
    <location>
        <begin position="3762"/>
        <end position="3781"/>
    </location>
</feature>
<dbReference type="PANTHER" id="PTHR24026">
    <property type="entry name" value="FAT ATYPICAL CADHERIN-RELATED"/>
    <property type="match status" value="1"/>
</dbReference>
<dbReference type="CDD" id="cd11304">
    <property type="entry name" value="Cadherin_repeat"/>
    <property type="match status" value="13"/>
</dbReference>
<feature type="domain" description="Cadherin" evidence="5">
    <location>
        <begin position="2635"/>
        <end position="2717"/>
    </location>
</feature>
<feature type="domain" description="Cadherin" evidence="5">
    <location>
        <begin position="3339"/>
        <end position="3424"/>
    </location>
</feature>
<sequence length="4089" mass="432339">MTHLPIKIRWIYSVPLIFMLSITQLYAQESNCGDGIDNDGDGLIDCFDGDCYTSEECDLYEADYCQSILPDSKEFGMQLRNNFVSGTYTVRSTGESKTFNPTGYDTPKVADVDNDGVLEIVVVGDNSGDKGIYIFDPVADDLEYYIPIIMSGKNAGTSIANVDTDPFVEIFIATGKENSSGDNSLRRYDFDGSNWSEYSNGNWPILNAYSRRGFPADIVDFNEDGKAELLFYGQEAGGKTAKIYDVANGEVLVDIGAKSSELLNNLYWKDVFAYADVIPEGFNTGSKTLQYAKGVELITGNRIYTIDIESGNIEDVWDSNPVGVHKSYVGGIDDSDAGQKVALGDMNMDGFLDVISSGQGKLSVWDPLTNAAIYSTFDLGGGRKGSVACIGDVDGDLENRPEIGIVSSRYVEVLRANDATGKLERVWGLANSDGSGETACNFFDFEGDGSVEMVYRDEDDLWVYEGEGNGSGGAEVLLTSNETYNTNNGLITDVDGCSSNTGNEHPIIVDVDQNDRADIVVACEEGIRVYRDRLTPWIASRKIFNQRSYNYVNINDDLTIPAPMQQNHKVDRLNNYLTQLYRIDQSGNPFYPAPDFTVEVKSIENLCSGADNDEVDFVLNILNYGDGHADKFELPITFYDGDPSVAGARFIKQEIVEIDLYPLNAHETHVIGVKMSDLDGDSASDGLDGEIYITINDNVKGLSVGDYTTEATQLPNSPYPECNYDNNTVGPFLLSDCALKAPIITLDKDESSHGGSLHFTDFATSFTEDGVRVSITDSDVEITDDGAEIYEAIIELYNPLDGSNAEGLYWDATALSDLGISTLSNQGDDIVYFSGNASLSAYQDAIKLVSYQNTSDIPNQDERLVIIRVKDVNDGLESGSAVCRINIQGVNDLPSSEDKTVSTEEDINYIFNGTEFEFSDPDKGTLTAIRIETLPSKGTLYFDENLDATLAESEKVNASDEFSINDVYATKLIFVPVTNESGIADDDFIYTSFSFKVKDEADYSSDDYTVTVRVIPTNDPPTAADNTFTLVEDNDHTFAPSDFNFNDTDGDELHKLKFISIPAKGSFFNDKNSNGEIDEGECIAPYDELLEEDINQLIYRPAANDSGDPYAYFDFYVNDQKEYSEEYYQINFVVTPFNDAPVAEQDSYNLDEGSSLTILTDADKILYNDSDVEDEGLSISQITFKKPDNSVITILANVETALTYGDFTWYTDGSFTYEQNVDITLGEGGELKEVLNYKITDGNSESEVTQVEITINGKNDPPVAEDDNAGNDFYENEEHTANLLTNDSDPDGDDLSIANVGGITSGTYIGTYGNLVWSTDGSFTYSPDQDKLKPLKAGESKTETIPYTIEDGNGEEDDAILSIKINGINDLPTAENITIGIDEDASYQFDGNEFQNVYEDLDNDALSKIQLIYDATIKGSWWFNGAEFTSNQEVQASDVDLLEFLPTPNGHGSEHGKIGFRVHDGAAFSERIYLFRVNVSSLNDLPTATLDSYTVLEDASTTNFMILSNDDFGGDGVGSISITVLPNKGGSVVLNDNGTSSDASDDYIEYTPSTNYSGEEKFSYKILDSDGDASEVEVTITVSPQFDAPSSSDKTVTTNEDATYNFETTDIAFSDVDGDFYSAFQLSSLPLTEEGVLQYDKVAAVVGVDYPDRSKLSFVPSSDYSGDSEFTFKVKDDSGDGTTEYSIIYTVSIDVLAVNDLPVLTANNATVSEGFTGVITDIGVAGSDVDGDALSYALSGSDAADFTIDADGNISFVSVPDYESPVDSDGDNVYDLTVDLTAGDEKVSKSITVTVTGVNDNSPVLSANNATVSEGFTGVITDIDVEGSDADGDALSYALSGLDADDFEIDESSGEISFVNSPDYESPVDSDGDNVYELTIDLSAGGDLVSESITVTVTGINDNKPELSAENATVSEGFTGVITDIGVAGSDADGDALIYALSGFDAADFMINSDGNISFVSVPDYELPVDADTDNVYELTVELTTGGETVIKSITVRVTGVNDNSPVLTANNATVAEGFTGVITDVGVVGSDADGDALNYALSGADADDFTIDADGNISFVNVPDYELPVDSDGDNVYDLTVELTAGGETVSKLITVTLTGVNDNSPVLSANNATVSEGFTGVITDIDVEGNDADGDALSYALSGADADNFTIDADGKISFVSVPDYELPVDADTDNNYELTVELTAGGETVSKSITVTVTGVNDNSPVLSANNATVPEGFTGVITDIDVEGSDADGDALSYALSGADANDFTIDVDGNISFVNVPDYELPVDTNTDNVYELTIDLTAGGETVSESITVTVTGVNDNSPVLSANNGTVSEGFTGVITDIDVEGSDADGDALSYALSGADANDFTIDADGKISFVNVPDYELPVDADTDNNYELTVELTAGGETVSKSITVTVTGVNDNSPVLTANNATVSEGFTGVITDIDVEGSDADGDALSYALSGADADDFTIDADGNISFVSVPDYELPSDSNTDNVYELTVELTAGSEMVSKSITVTVTGLNDNSPVLTANNATVSEGHTGVITDAGVSGSDADGDALSYALSGLDADDFEIDESSGEISFVSVPDYESPVDSDGDNVYELTIDLSAGGDLVSESITVTVTGLNDNSPVLSANNVTVAEGHTGVITDIGVVGSDADGDALSYALSGLDADDFEIDESSGEIRFVDVPDYESPADTNTDNVYELTVELTAGSETVSKSITVTVTGVNDNCPVLTASNATVSEGFTGVITDIGVEGSDADSDALSYALSGADAADFTIDADGNISFIDVPDYELPIDTNTDNVYELTVELTAGSETVSESITVTVTGLNDNSPVLAANNATVAEGHTGVITDIVVAGSDADSDALSYALSGADATDFTIDADGNISFVDVPDYELPIDTNSDNVYELIVELTAGGETVSKSITVTVTGLNDNSPVLTANNATVAEGFTGVITDIDVEGSDADGDALSYALLGADADDFTIDAGGNISFVDVPDYESPADMNTDNVYELTIELTAGSETVSKLITVTVTGVNDNSPVLSANNATVAEGFTGVITDIDVVGSDADGDALSYALSGADANDFTIDVDGNISFVSVPDYELPVDTNTDNIYELTVELTAGDETVSKSITVTVTGVNDNSPVLSANNATVSEGFTGVITDIGVAGSDADGDALSYALSGADADDFTIDADGNISFISVPDYELPVDVDTDNIYGLTVELTAGSETVSESITVRVTGVNDNSPVLSANNAIVSEGFTGVITDVGVVGSDADGDALSYALSGLDAADFTIDSDGNISFEDVPDYESPVDADTDNIYELTVELTAADETVSKSITVTVTGLNDNSPVLTANNATVAEGFTGVITDIDVEGSDADGDALSYALSGLDAADFTIDSDGNISFEDVPDYESPVDADTDNIYELTVELTAGGEMVSESITVTVTGLNDNSPVLSANNAMVVEGFTGMITDIGVAGSDADGDALSYALSGTDADDFTIDADGNISFVYVPDYESPVDANTDNVYELTVELTAGGEMVSESITVTVTGLNDNSPVLSANNATVSEGFTGVITDIGVVGSDADGDALSYALSGADADDFTIDADGKISFVSVPDYESPVDTNSDNVYELTVELTAGGETVSQAVIVTVLQIEIPDSDEDGISDSEEGNGDTDGDGTPDYLDQDSDGDGIPDSEEGSGDTDDDGVPDYKDEDADGDGISDSEEGSGDTDGDSIPDYLDEDADGDGIPDSEEGNVDTDDDGTPDYKDEDSDDDGISDLEEGSGDTDGDGIPNYKDEDTDGDGISDSEEGSGDTDGDGIPNYKDEEADGDGIPDSEEGTVDTDDDGTPDYKDEDSDGDGISDSEEGNVDTDDDGTPDYLDQDSDDDGISDSEEGSGDTDGDGIPDYKDEDSDGDGIPDSEEGNVDTDDDGTPDYLDEDSDDDDISDSEEGSGDTDDDGIPDYKDDDADNDGIYDDEEGNVDTDNDGIPDYKDEDSDNDGILDKDEAGDDPFSDCDKDGIPDYLDQDLCDVEVSKGFSPDGDGQNDFWYIEGIELHPNNNVKIFNRWGNLIFERKGYNNEDVVWKGQAEKGLVAGGSQVPEGTYFYLIELGNGLKPLSGYVIIKR</sequence>
<feature type="domain" description="Cadherin" evidence="5">
    <location>
        <begin position="1821"/>
        <end position="1907"/>
    </location>
</feature>
<feature type="domain" description="Cadherin" evidence="5">
    <location>
        <begin position="3545"/>
        <end position="3647"/>
    </location>
</feature>
<dbReference type="OrthoDB" id="9805017at2"/>
<dbReference type="PRINTS" id="PR00205">
    <property type="entry name" value="CADHERIN"/>
</dbReference>
<dbReference type="Pfam" id="PF13585">
    <property type="entry name" value="CHU_C"/>
    <property type="match status" value="1"/>
</dbReference>
<dbReference type="PANTHER" id="PTHR24026:SF126">
    <property type="entry name" value="PROTOCADHERIN FAT 4"/>
    <property type="match status" value="1"/>
</dbReference>
<feature type="compositionally biased region" description="Acidic residues" evidence="3">
    <location>
        <begin position="3790"/>
        <end position="3977"/>
    </location>
</feature>
<keyword evidence="1" id="KW-0812">Transmembrane</keyword>
<feature type="domain" description="Cadherin" evidence="5">
    <location>
        <begin position="1724"/>
        <end position="1805"/>
    </location>
</feature>
<feature type="domain" description="Cadherin" evidence="5">
    <location>
        <begin position="2327"/>
        <end position="2412"/>
    </location>
</feature>
<feature type="domain" description="Cadherin" evidence="5">
    <location>
        <begin position="2226"/>
        <end position="2311"/>
    </location>
</feature>
<dbReference type="SMART" id="SM00112">
    <property type="entry name" value="CA"/>
    <property type="match status" value="19"/>
</dbReference>
<dbReference type="Pfam" id="PF17963">
    <property type="entry name" value="Big_9"/>
    <property type="match status" value="1"/>
</dbReference>
<feature type="domain" description="Cadherin" evidence="5">
    <location>
        <begin position="2028"/>
        <end position="2109"/>
    </location>
</feature>
<evidence type="ECO:0000256" key="3">
    <source>
        <dbReference type="SAM" id="MobiDB-lite"/>
    </source>
</evidence>
<dbReference type="GO" id="GO:0005509">
    <property type="term" value="F:calcium ion binding"/>
    <property type="evidence" value="ECO:0007669"/>
    <property type="project" value="InterPro"/>
</dbReference>
<feature type="chain" id="PRO_5016389865" evidence="4">
    <location>
        <begin position="28"/>
        <end position="4089"/>
    </location>
</feature>
<comment type="caution">
    <text evidence="6">The sequence shown here is derived from an EMBL/GenBank/DDBJ whole genome shotgun (WGS) entry which is preliminary data.</text>
</comment>
<keyword evidence="2" id="KW-1133">Transmembrane helix</keyword>
<protein>
    <submittedName>
        <fullName evidence="6">Gliding motility-associated-like protein</fullName>
    </submittedName>
</protein>
<dbReference type="InterPro" id="IPR026341">
    <property type="entry name" value="T9SS_type_B"/>
</dbReference>
<dbReference type="SUPFAM" id="SSF69318">
    <property type="entry name" value="Integrin alpha N-terminal domain"/>
    <property type="match status" value="2"/>
</dbReference>
<evidence type="ECO:0000256" key="2">
    <source>
        <dbReference type="ARBA" id="ARBA00022989"/>
    </source>
</evidence>
<feature type="domain" description="Cadherin" evidence="5">
    <location>
        <begin position="2125"/>
        <end position="2210"/>
    </location>
</feature>
<evidence type="ECO:0000313" key="6">
    <source>
        <dbReference type="EMBL" id="PWJ42198.1"/>
    </source>
</evidence>
<dbReference type="SUPFAM" id="SSF49313">
    <property type="entry name" value="Cadherin-like"/>
    <property type="match status" value="17"/>
</dbReference>